<dbReference type="InterPro" id="IPR036465">
    <property type="entry name" value="vWFA_dom_sf"/>
</dbReference>
<dbReference type="SUPFAM" id="SSF52317">
    <property type="entry name" value="Class I glutamine amidotransferase-like"/>
    <property type="match status" value="1"/>
</dbReference>
<dbReference type="Gene3D" id="3.40.50.410">
    <property type="entry name" value="von Willebrand factor, type A domain"/>
    <property type="match status" value="1"/>
</dbReference>
<evidence type="ECO:0000256" key="1">
    <source>
        <dbReference type="SAM" id="MobiDB-lite"/>
    </source>
</evidence>
<accession>A0ABX1VIZ5</accession>
<gene>
    <name evidence="3" type="ORF">LzC2_42050</name>
</gene>
<evidence type="ECO:0000313" key="3">
    <source>
        <dbReference type="EMBL" id="NNJ28094.1"/>
    </source>
</evidence>
<comment type="caution">
    <text evidence="3">The sequence shown here is derived from an EMBL/GenBank/DDBJ whole genome shotgun (WGS) entry which is preliminary data.</text>
</comment>
<evidence type="ECO:0000313" key="4">
    <source>
        <dbReference type="Proteomes" id="UP000609651"/>
    </source>
</evidence>
<dbReference type="PANTHER" id="PTHR37947:SF1">
    <property type="entry name" value="BLL2462 PROTEIN"/>
    <property type="match status" value="1"/>
</dbReference>
<dbReference type="SUPFAM" id="SSF53300">
    <property type="entry name" value="vWA-like"/>
    <property type="match status" value="1"/>
</dbReference>
<dbReference type="RefSeq" id="WP_171189992.1">
    <property type="nucleotide sequence ID" value="NZ_WTPX01000290.1"/>
</dbReference>
<sequence length="621" mass="66427">MVLLTDGRHNAGPSPTEAARALGEAGVAVFPVVFGAEEPAADLAMIDVTAPDLVFKTDRVRGTFTLRDTAPAGTRFTAEIVSQGAGGTVGETVVWRKELTTTGAGDRRVPFEFDVEPLTTDLPGVADSVLRDNPAGVDSRGESDVDRSVVSLDLKVRLSPLPGEVDAENNQRPLRLAANLVARKALLLDGRPRWETRYLRNALSRDPRWEVDTVIVPADSDGEPAVLPRGPAGERDDAGEGVFPDSRAGLLGYDLIVYGELPLALLTEAEHGWLREFVAVRGGGLVFIDGRRDVLSELPSPVLTDLLPVERGEPLPVPMKALRPTTAGNATGALSVMGDEAADETFWRELKAPQTLIAAEALPGAEVWLDAIPEGGTAGGARADGAHPAIVSRPFGAGRVLYLAFDESWRWRYRAADAFHQRLWNQFAGAIMPRPYAVRDELLALDTGAVRHAPGSSAPVRAELKRPDGTPATGVVVDAVLTRDGRVVGTVPLTEDPEVPGRYRGATGPLEPGAHDVSIRAAGFAAGALKARTEFTVEPPVTAESTETSANRALLAAMADASGGTLLREEEIGRLAELLAPLSDGRVIRSETPLWESYWWFFAVLIPLTLEWMLRKRAGLL</sequence>
<keyword evidence="4" id="KW-1185">Reference proteome</keyword>
<dbReference type="InterPro" id="IPR029062">
    <property type="entry name" value="Class_I_gatase-like"/>
</dbReference>
<dbReference type="PANTHER" id="PTHR37947">
    <property type="entry name" value="BLL2462 PROTEIN"/>
    <property type="match status" value="1"/>
</dbReference>
<protein>
    <recommendedName>
        <fullName evidence="2">VWFA domain-containing protein</fullName>
    </recommendedName>
</protein>
<feature type="region of interest" description="Disordered" evidence="1">
    <location>
        <begin position="220"/>
        <end position="240"/>
    </location>
</feature>
<dbReference type="Proteomes" id="UP000609651">
    <property type="component" value="Unassembled WGS sequence"/>
</dbReference>
<name>A0ABX1VIZ5_9PLAN</name>
<dbReference type="Gene3D" id="3.40.50.880">
    <property type="match status" value="1"/>
</dbReference>
<dbReference type="PROSITE" id="PS50234">
    <property type="entry name" value="VWFA"/>
    <property type="match status" value="1"/>
</dbReference>
<dbReference type="EMBL" id="WTPX01000290">
    <property type="protein sequence ID" value="NNJ28094.1"/>
    <property type="molecule type" value="Genomic_DNA"/>
</dbReference>
<feature type="domain" description="VWFA" evidence="2">
    <location>
        <begin position="1"/>
        <end position="80"/>
    </location>
</feature>
<reference evidence="3 4" key="1">
    <citation type="journal article" date="2020" name="Syst. Appl. Microbiol.">
        <title>Alienimonas chondri sp. nov., a novel planctomycete isolated from the biofilm of the red alga Chondrus crispus.</title>
        <authorList>
            <person name="Vitorino I."/>
            <person name="Albuquerque L."/>
            <person name="Wiegand S."/>
            <person name="Kallscheuer N."/>
            <person name="da Costa M.S."/>
            <person name="Lobo-da-Cunha A."/>
            <person name="Jogler C."/>
            <person name="Lage O.M."/>
        </authorList>
    </citation>
    <scope>NUCLEOTIDE SEQUENCE [LARGE SCALE GENOMIC DNA]</scope>
    <source>
        <strain evidence="3 4">LzC2</strain>
    </source>
</reference>
<evidence type="ECO:0000259" key="2">
    <source>
        <dbReference type="PROSITE" id="PS50234"/>
    </source>
</evidence>
<proteinExistence type="predicted"/>
<organism evidence="3 4">
    <name type="scientific">Alienimonas chondri</name>
    <dbReference type="NCBI Taxonomy" id="2681879"/>
    <lineage>
        <taxon>Bacteria</taxon>
        <taxon>Pseudomonadati</taxon>
        <taxon>Planctomycetota</taxon>
        <taxon>Planctomycetia</taxon>
        <taxon>Planctomycetales</taxon>
        <taxon>Planctomycetaceae</taxon>
        <taxon>Alienimonas</taxon>
    </lineage>
</organism>
<dbReference type="InterPro" id="IPR002035">
    <property type="entry name" value="VWF_A"/>
</dbReference>